<comment type="catalytic activity">
    <reaction evidence="12">
        <text>(6S)-5,6,7,8-tetrahydrofolyl-(gamma-L-Glu)(n) + L-glutamate + ATP = (6S)-5,6,7,8-tetrahydrofolyl-(gamma-L-Glu)(n+1) + ADP + phosphate + H(+)</text>
        <dbReference type="Rhea" id="RHEA:10580"/>
        <dbReference type="Rhea" id="RHEA-COMP:14738"/>
        <dbReference type="Rhea" id="RHEA-COMP:14740"/>
        <dbReference type="ChEBI" id="CHEBI:15378"/>
        <dbReference type="ChEBI" id="CHEBI:29985"/>
        <dbReference type="ChEBI" id="CHEBI:30616"/>
        <dbReference type="ChEBI" id="CHEBI:43474"/>
        <dbReference type="ChEBI" id="CHEBI:141005"/>
        <dbReference type="ChEBI" id="CHEBI:456216"/>
        <dbReference type="EC" id="6.3.2.17"/>
    </reaction>
</comment>
<dbReference type="GO" id="GO:0005829">
    <property type="term" value="C:cytosol"/>
    <property type="evidence" value="ECO:0007669"/>
    <property type="project" value="TreeGrafter"/>
</dbReference>
<keyword evidence="8" id="KW-0067">ATP-binding</keyword>
<dbReference type="Proteomes" id="UP001296104">
    <property type="component" value="Unassembled WGS sequence"/>
</dbReference>
<accession>A0AAI8Z1B5</accession>
<proteinExistence type="inferred from homology"/>
<dbReference type="InterPro" id="IPR036565">
    <property type="entry name" value="Mur-like_cat_sf"/>
</dbReference>
<reference evidence="13" key="1">
    <citation type="submission" date="2023-11" db="EMBL/GenBank/DDBJ databases">
        <authorList>
            <person name="Alioto T."/>
            <person name="Alioto T."/>
            <person name="Gomez Garrido J."/>
        </authorList>
    </citation>
    <scope>NUCLEOTIDE SEQUENCE</scope>
</reference>
<evidence type="ECO:0000256" key="9">
    <source>
        <dbReference type="ARBA" id="ARBA00022842"/>
    </source>
</evidence>
<dbReference type="InterPro" id="IPR036615">
    <property type="entry name" value="Mur_ligase_C_dom_sf"/>
</dbReference>
<dbReference type="NCBIfam" id="TIGR01499">
    <property type="entry name" value="folC"/>
    <property type="match status" value="1"/>
</dbReference>
<evidence type="ECO:0000256" key="7">
    <source>
        <dbReference type="ARBA" id="ARBA00022741"/>
    </source>
</evidence>
<dbReference type="GO" id="GO:0046872">
    <property type="term" value="F:metal ion binding"/>
    <property type="evidence" value="ECO:0007669"/>
    <property type="project" value="UniProtKB-KW"/>
</dbReference>
<comment type="similarity">
    <text evidence="2">Belongs to the folylpolyglutamate synthase family.</text>
</comment>
<organism evidence="13 14">
    <name type="scientific">Lecanosticta acicola</name>
    <dbReference type="NCBI Taxonomy" id="111012"/>
    <lineage>
        <taxon>Eukaryota</taxon>
        <taxon>Fungi</taxon>
        <taxon>Dikarya</taxon>
        <taxon>Ascomycota</taxon>
        <taxon>Pezizomycotina</taxon>
        <taxon>Dothideomycetes</taxon>
        <taxon>Dothideomycetidae</taxon>
        <taxon>Mycosphaerellales</taxon>
        <taxon>Mycosphaerellaceae</taxon>
        <taxon>Lecanosticta</taxon>
    </lineage>
</organism>
<evidence type="ECO:0000313" key="13">
    <source>
        <dbReference type="EMBL" id="CAK4030617.1"/>
    </source>
</evidence>
<dbReference type="GO" id="GO:0006730">
    <property type="term" value="P:one-carbon metabolic process"/>
    <property type="evidence" value="ECO:0007669"/>
    <property type="project" value="UniProtKB-KW"/>
</dbReference>
<dbReference type="GO" id="GO:0005524">
    <property type="term" value="F:ATP binding"/>
    <property type="evidence" value="ECO:0007669"/>
    <property type="project" value="UniProtKB-KW"/>
</dbReference>
<dbReference type="AlphaFoldDB" id="A0AAI8Z1B5"/>
<dbReference type="GO" id="GO:0004326">
    <property type="term" value="F:tetrahydrofolylpolyglutamate synthase activity"/>
    <property type="evidence" value="ECO:0007669"/>
    <property type="project" value="UniProtKB-EC"/>
</dbReference>
<comment type="caution">
    <text evidence="13">The sequence shown here is derived from an EMBL/GenBank/DDBJ whole genome shotgun (WGS) entry which is preliminary data.</text>
</comment>
<evidence type="ECO:0000256" key="4">
    <source>
        <dbReference type="ARBA" id="ARBA00022563"/>
    </source>
</evidence>
<keyword evidence="7" id="KW-0547">Nucleotide-binding</keyword>
<keyword evidence="4" id="KW-0554">One-carbon metabolism</keyword>
<name>A0AAI8Z1B5_9PEZI</name>
<evidence type="ECO:0000256" key="8">
    <source>
        <dbReference type="ARBA" id="ARBA00022840"/>
    </source>
</evidence>
<evidence type="ECO:0000256" key="10">
    <source>
        <dbReference type="ARBA" id="ARBA00030592"/>
    </source>
</evidence>
<dbReference type="Gene3D" id="3.40.1190.10">
    <property type="entry name" value="Mur-like, catalytic domain"/>
    <property type="match status" value="1"/>
</dbReference>
<dbReference type="InterPro" id="IPR001645">
    <property type="entry name" value="Folylpolyglutamate_synth"/>
</dbReference>
<sequence length="460" mass="50538">MRITPARLRVSVAFPFGCGRDMPSTLPHNAVQRDYQEDDINRLNIVHVAGTKGKGSTCAFTESLLRVHGRRTGFPSKTGLYTSPHLINPEERIRINTEPISQNTLAKYFFEVYDHLTQLAEEFDPSKEIVHRGPGYLQLWALLAFHVFIREQVDVAILETHCGGQYDATNIVQKPIVTAISTLGMDHIDMLGPTIENIAWHKAGIFKLGAHALSSPQEATAARMLEERSAAVHQPVRFIDPRPLGLKPQIQNTNASLAIEASNAYLQTCAPDPASALTEEDVVTGLSHLSWPGRFQTIHDPQKDHCTWYLDSAHNDMSVKLAAEWFAAETEAVEATRILIFSHINELRSASALLRTLGEALKTNGALVDHVILSTYDESSAASGATTTDSIQDSHKLLQVVWGAILPDSKVWSEPTIQGAIARGRELGNGDPNGMQTLITGSQHLVGPALRILERQPTIP</sequence>
<evidence type="ECO:0000256" key="12">
    <source>
        <dbReference type="ARBA" id="ARBA00047493"/>
    </source>
</evidence>
<keyword evidence="14" id="KW-1185">Reference proteome</keyword>
<dbReference type="GO" id="GO:0005739">
    <property type="term" value="C:mitochondrion"/>
    <property type="evidence" value="ECO:0007669"/>
    <property type="project" value="TreeGrafter"/>
</dbReference>
<dbReference type="PANTHER" id="PTHR11136">
    <property type="entry name" value="FOLYLPOLYGLUTAMATE SYNTHASE-RELATED"/>
    <property type="match status" value="1"/>
</dbReference>
<keyword evidence="9" id="KW-0460">Magnesium</keyword>
<evidence type="ECO:0000256" key="11">
    <source>
        <dbReference type="ARBA" id="ARBA00030876"/>
    </source>
</evidence>
<dbReference type="PANTHER" id="PTHR11136:SF5">
    <property type="entry name" value="FOLYLPOLYGLUTAMATE SYNTHASE, MITOCHONDRIAL"/>
    <property type="match status" value="1"/>
</dbReference>
<evidence type="ECO:0000256" key="5">
    <source>
        <dbReference type="ARBA" id="ARBA00022598"/>
    </source>
</evidence>
<dbReference type="EC" id="6.3.2.17" evidence="3"/>
<dbReference type="EMBL" id="CAVMBE010000038">
    <property type="protein sequence ID" value="CAK4030617.1"/>
    <property type="molecule type" value="Genomic_DNA"/>
</dbReference>
<evidence type="ECO:0000313" key="14">
    <source>
        <dbReference type="Proteomes" id="UP001296104"/>
    </source>
</evidence>
<evidence type="ECO:0000256" key="3">
    <source>
        <dbReference type="ARBA" id="ARBA00013025"/>
    </source>
</evidence>
<evidence type="ECO:0000256" key="1">
    <source>
        <dbReference type="ARBA" id="ARBA00005150"/>
    </source>
</evidence>
<dbReference type="InterPro" id="IPR018109">
    <property type="entry name" value="Folylpolyglutamate_synth_CS"/>
</dbReference>
<dbReference type="SUPFAM" id="SSF53623">
    <property type="entry name" value="MurD-like peptide ligases, catalytic domain"/>
    <property type="match status" value="1"/>
</dbReference>
<keyword evidence="6" id="KW-0479">Metal-binding</keyword>
<gene>
    <name evidence="13" type="ORF">LECACI_7A005775</name>
</gene>
<keyword evidence="5" id="KW-0436">Ligase</keyword>
<comment type="pathway">
    <text evidence="1">Cofactor biosynthesis; tetrahydrofolylpolyglutamate biosynthesis.</text>
</comment>
<evidence type="ECO:0000256" key="6">
    <source>
        <dbReference type="ARBA" id="ARBA00022723"/>
    </source>
</evidence>
<protein>
    <recommendedName>
        <fullName evidence="3">tetrahydrofolate synthase</fullName>
        <ecNumber evidence="3">6.3.2.17</ecNumber>
    </recommendedName>
    <alternativeName>
        <fullName evidence="11">Folylpoly-gamma-glutamate synthetase</fullName>
    </alternativeName>
    <alternativeName>
        <fullName evidence="10">Tetrahydrofolylpolyglutamate synthase</fullName>
    </alternativeName>
</protein>
<dbReference type="Gene3D" id="3.90.190.20">
    <property type="entry name" value="Mur ligase, C-terminal domain"/>
    <property type="match status" value="1"/>
</dbReference>
<dbReference type="PROSITE" id="PS01011">
    <property type="entry name" value="FOLYLPOLYGLU_SYNT_1"/>
    <property type="match status" value="1"/>
</dbReference>
<evidence type="ECO:0000256" key="2">
    <source>
        <dbReference type="ARBA" id="ARBA00008276"/>
    </source>
</evidence>
<dbReference type="SUPFAM" id="SSF53244">
    <property type="entry name" value="MurD-like peptide ligases, peptide-binding domain"/>
    <property type="match status" value="1"/>
</dbReference>